<reference evidence="2 3" key="1">
    <citation type="submission" date="2024-03" db="EMBL/GenBank/DDBJ databases">
        <title>A high-quality draft genome sequence of Diaporthe vaccinii, a causative agent of upright dieback and viscid rot disease in cranberry plants.</title>
        <authorList>
            <person name="Sarrasin M."/>
            <person name="Lang B.F."/>
            <person name="Burger G."/>
        </authorList>
    </citation>
    <scope>NUCLEOTIDE SEQUENCE [LARGE SCALE GENOMIC DNA]</scope>
    <source>
        <strain evidence="2 3">IS7</strain>
    </source>
</reference>
<evidence type="ECO:0000256" key="1">
    <source>
        <dbReference type="SAM" id="MobiDB-lite"/>
    </source>
</evidence>
<feature type="compositionally biased region" description="Basic and acidic residues" evidence="1">
    <location>
        <begin position="639"/>
        <end position="650"/>
    </location>
</feature>
<feature type="compositionally biased region" description="Polar residues" evidence="1">
    <location>
        <begin position="296"/>
        <end position="322"/>
    </location>
</feature>
<accession>A0ABR4EIA8</accession>
<feature type="compositionally biased region" description="Low complexity" evidence="1">
    <location>
        <begin position="265"/>
        <end position="276"/>
    </location>
</feature>
<evidence type="ECO:0000313" key="3">
    <source>
        <dbReference type="Proteomes" id="UP001600888"/>
    </source>
</evidence>
<dbReference type="Proteomes" id="UP001600888">
    <property type="component" value="Unassembled WGS sequence"/>
</dbReference>
<proteinExistence type="predicted"/>
<gene>
    <name evidence="2" type="ORF">FJTKL_11011</name>
</gene>
<evidence type="ECO:0008006" key="4">
    <source>
        <dbReference type="Google" id="ProtNLM"/>
    </source>
</evidence>
<feature type="region of interest" description="Disordered" evidence="1">
    <location>
        <begin position="37"/>
        <end position="75"/>
    </location>
</feature>
<feature type="compositionally biased region" description="Acidic residues" evidence="1">
    <location>
        <begin position="659"/>
        <end position="669"/>
    </location>
</feature>
<evidence type="ECO:0000313" key="2">
    <source>
        <dbReference type="EMBL" id="KAL2282182.1"/>
    </source>
</evidence>
<feature type="compositionally biased region" description="Basic and acidic residues" evidence="1">
    <location>
        <begin position="127"/>
        <end position="145"/>
    </location>
</feature>
<protein>
    <recommendedName>
        <fullName evidence="4">C2H2-type domain-containing protein</fullName>
    </recommendedName>
</protein>
<dbReference type="EMBL" id="JBAWTH010000051">
    <property type="protein sequence ID" value="KAL2282182.1"/>
    <property type="molecule type" value="Genomic_DNA"/>
</dbReference>
<sequence>MQSQAGADASVASNGDRPKSLSIEDAVGNAFLQLLAETNSQGQDQRDAPRNNESVQAFAKDVRRRKEEPPGTYDDFIDLAASAAVRVLVHGPNSTDESRNDPTPLTLYRRMLSLVKRATSGAASNSDPRRQSAGEDTHGPKDHHEIETIKRQELLDKAYDSGHAAGFEAGVQAEAAKRQTAAEDTEGAYNQGFAAGQRRLMNSEIAFAFARGQQAEQQRIRARIEEEGKQSYQARGLLERLLGSTTESPEPVRHTRPAGASTPDTSTQQSRQYSSRGPEIIHANPPGRLPEAATASDVQDSSLTYSPQTEPQTRSPAPTSEWATMPRRRRVGRPRLLPDDGDSRNAVATCVFCGVQLSQNSILRHKRRHHPAELAAVGVPLQSCACWWPGCGQLQDNFVHNQLTTHLQRKHNFAPPGDPNAFTENIKYIQRMPIDLQINIIAEAAQQLNAVKLRIQDLEAQLRRRKPSYVSRHGLPDLRQLHESRPPVLSAIFRNRARLPYIVQELRQLTRARGVRSQLREDDGTWWEVADDLEAGLDPSTQLAHSVIALPPPDNGPTVPLHPNTFSEAPNMNDPSWRPQHALPLQNGWDVTGPDHNPVWTRVETGARQSKPGPAEPAVKLEAEDDEEDGGYQELMAEISRRVQDDKAQSDWDQSSSDDGGEESADAGDDVTRGTPEQTRRETRKRSATTASPPRIKRQRAA</sequence>
<comment type="caution">
    <text evidence="2">The sequence shown here is derived from an EMBL/GenBank/DDBJ whole genome shotgun (WGS) entry which is preliminary data.</text>
</comment>
<feature type="compositionally biased region" description="Basic and acidic residues" evidence="1">
    <location>
        <begin position="60"/>
        <end position="69"/>
    </location>
</feature>
<feature type="region of interest" description="Disordered" evidence="1">
    <location>
        <begin position="117"/>
        <end position="145"/>
    </location>
</feature>
<feature type="region of interest" description="Disordered" evidence="1">
    <location>
        <begin position="1"/>
        <end position="23"/>
    </location>
</feature>
<keyword evidence="3" id="KW-1185">Reference proteome</keyword>
<name>A0ABR4EIA8_9PEZI</name>
<organism evidence="2 3">
    <name type="scientific">Diaporthe vaccinii</name>
    <dbReference type="NCBI Taxonomy" id="105482"/>
    <lineage>
        <taxon>Eukaryota</taxon>
        <taxon>Fungi</taxon>
        <taxon>Dikarya</taxon>
        <taxon>Ascomycota</taxon>
        <taxon>Pezizomycotina</taxon>
        <taxon>Sordariomycetes</taxon>
        <taxon>Sordariomycetidae</taxon>
        <taxon>Diaporthales</taxon>
        <taxon>Diaporthaceae</taxon>
        <taxon>Diaporthe</taxon>
        <taxon>Diaporthe eres species complex</taxon>
    </lineage>
</organism>
<feature type="region of interest" description="Disordered" evidence="1">
    <location>
        <begin position="578"/>
        <end position="702"/>
    </location>
</feature>
<feature type="region of interest" description="Disordered" evidence="1">
    <location>
        <begin position="243"/>
        <end position="340"/>
    </location>
</feature>